<evidence type="ECO:0000313" key="1">
    <source>
        <dbReference type="EMBL" id="CAI9150147.1"/>
    </source>
</evidence>
<organism evidence="1 2">
    <name type="scientific">Rangifer tarandus platyrhynchus</name>
    <name type="common">Svalbard reindeer</name>
    <dbReference type="NCBI Taxonomy" id="3082113"/>
    <lineage>
        <taxon>Eukaryota</taxon>
        <taxon>Metazoa</taxon>
        <taxon>Chordata</taxon>
        <taxon>Craniata</taxon>
        <taxon>Vertebrata</taxon>
        <taxon>Euteleostomi</taxon>
        <taxon>Mammalia</taxon>
        <taxon>Eutheria</taxon>
        <taxon>Laurasiatheria</taxon>
        <taxon>Artiodactyla</taxon>
        <taxon>Ruminantia</taxon>
        <taxon>Pecora</taxon>
        <taxon>Cervidae</taxon>
        <taxon>Odocoileinae</taxon>
        <taxon>Rangifer</taxon>
    </lineage>
</organism>
<sequence length="147" mass="16242">MIVLKSSGCLEHVLGCLRCRRHNYILDYCLRAHAAPVWGSQLLWGVLVPGLGVPAPQWLHQVSLRSAGSTKFPPDSVPFLSLEVRAASVCQPFVLLPNLSLMTIMSIYHHVTTPNKILVHLIPAVSEMNLKDITLSERSQTEKATHA</sequence>
<reference evidence="1" key="1">
    <citation type="submission" date="2023-04" db="EMBL/GenBank/DDBJ databases">
        <authorList>
            <consortium name="ELIXIR-Norway"/>
        </authorList>
    </citation>
    <scope>NUCLEOTIDE SEQUENCE [LARGE SCALE GENOMIC DNA]</scope>
</reference>
<evidence type="ECO:0000313" key="2">
    <source>
        <dbReference type="Proteomes" id="UP001176941"/>
    </source>
</evidence>
<comment type="caution">
    <text evidence="1">The sequence shown here is derived from an EMBL/GenBank/DDBJ whole genome shotgun (WGS) entry which is preliminary data.</text>
</comment>
<name>A0ABN8XPB4_RANTA</name>
<dbReference type="EMBL" id="CATKSN020000693">
    <property type="protein sequence ID" value="CAI9150147.1"/>
    <property type="molecule type" value="Genomic_DNA"/>
</dbReference>
<keyword evidence="2" id="KW-1185">Reference proteome</keyword>
<gene>
    <name evidence="1" type="ORF">MRATA1EN1_LOCUS31765</name>
</gene>
<dbReference type="Proteomes" id="UP001176941">
    <property type="component" value="Unassembled WGS sequence"/>
</dbReference>
<proteinExistence type="predicted"/>
<protein>
    <submittedName>
        <fullName evidence="1">Uncharacterized protein</fullName>
    </submittedName>
</protein>
<accession>A0ABN8XPB4</accession>